<sequence length="76" mass="8820">MDTSKHNIKTLFAQLGLDDSDTGINRFLEQHRLAEKDSFLDASFWNEAQKSFLHEAIDDDSDWAEVVDELDARLRH</sequence>
<dbReference type="OrthoDB" id="5828847at2"/>
<protein>
    <recommendedName>
        <fullName evidence="3">DUF2789 domain-containing protein</fullName>
    </recommendedName>
</protein>
<name>A0A2S2E594_9ALTE</name>
<dbReference type="EMBL" id="CP029347">
    <property type="protein sequence ID" value="AWL12400.1"/>
    <property type="molecule type" value="Genomic_DNA"/>
</dbReference>
<evidence type="ECO:0000313" key="1">
    <source>
        <dbReference type="EMBL" id="AWL12400.1"/>
    </source>
</evidence>
<dbReference type="KEGG" id="salh:HMF8227_01930"/>
<accession>A0A2S2E594</accession>
<gene>
    <name evidence="1" type="ORF">HMF8227_01930</name>
</gene>
<dbReference type="InterPro" id="IPR038086">
    <property type="entry name" value="DUF2789_sf"/>
</dbReference>
<dbReference type="RefSeq" id="WP_109341068.1">
    <property type="nucleotide sequence ID" value="NZ_CP029347.1"/>
</dbReference>
<reference evidence="1 2" key="1">
    <citation type="submission" date="2018-05" db="EMBL/GenBank/DDBJ databases">
        <title>Salinimonas sp. HMF8227 Genome sequencing and assembly.</title>
        <authorList>
            <person name="Kang H."/>
            <person name="Kang J."/>
            <person name="Cha I."/>
            <person name="Kim H."/>
            <person name="Joh K."/>
        </authorList>
    </citation>
    <scope>NUCLEOTIDE SEQUENCE [LARGE SCALE GENOMIC DNA]</scope>
    <source>
        <strain evidence="1 2">HMF8227</strain>
    </source>
</reference>
<dbReference type="InterPro" id="IPR021250">
    <property type="entry name" value="DUF2789"/>
</dbReference>
<organism evidence="1 2">
    <name type="scientific">Saliniradius amylolyticus</name>
    <dbReference type="NCBI Taxonomy" id="2183582"/>
    <lineage>
        <taxon>Bacteria</taxon>
        <taxon>Pseudomonadati</taxon>
        <taxon>Pseudomonadota</taxon>
        <taxon>Gammaproteobacteria</taxon>
        <taxon>Alteromonadales</taxon>
        <taxon>Alteromonadaceae</taxon>
        <taxon>Saliniradius</taxon>
    </lineage>
</organism>
<dbReference type="Pfam" id="PF10982">
    <property type="entry name" value="DUF2789"/>
    <property type="match status" value="1"/>
</dbReference>
<evidence type="ECO:0008006" key="3">
    <source>
        <dbReference type="Google" id="ProtNLM"/>
    </source>
</evidence>
<evidence type="ECO:0000313" key="2">
    <source>
        <dbReference type="Proteomes" id="UP000245728"/>
    </source>
</evidence>
<keyword evidence="2" id="KW-1185">Reference proteome</keyword>
<dbReference type="Gene3D" id="1.10.10.1130">
    <property type="entry name" value="Uncharacterised protein PF10982, DUF2789"/>
    <property type="match status" value="1"/>
</dbReference>
<dbReference type="AlphaFoldDB" id="A0A2S2E594"/>
<proteinExistence type="predicted"/>
<dbReference type="Proteomes" id="UP000245728">
    <property type="component" value="Chromosome"/>
</dbReference>